<dbReference type="RefSeq" id="WP_265507189.1">
    <property type="nucleotide sequence ID" value="NZ_JAOTBE010000026.1"/>
</dbReference>
<keyword evidence="2" id="KW-1185">Reference proteome</keyword>
<organism evidence="1 2">
    <name type="scientific">Paracoccus rhizosphaerae</name>
    <dbReference type="NCBI Taxonomy" id="1133347"/>
    <lineage>
        <taxon>Bacteria</taxon>
        <taxon>Pseudomonadati</taxon>
        <taxon>Pseudomonadota</taxon>
        <taxon>Alphaproteobacteria</taxon>
        <taxon>Rhodobacterales</taxon>
        <taxon>Paracoccaceae</taxon>
        <taxon>Paracoccus</taxon>
    </lineage>
</organism>
<reference evidence="1 2" key="1">
    <citation type="submission" date="2024-09" db="EMBL/GenBank/DDBJ databases">
        <authorList>
            <person name="Sun Q."/>
            <person name="Mori K."/>
        </authorList>
    </citation>
    <scope>NUCLEOTIDE SEQUENCE [LARGE SCALE GENOMIC DNA]</scope>
    <source>
        <strain evidence="1 2">CCM 7904</strain>
    </source>
</reference>
<evidence type="ECO:0000313" key="1">
    <source>
        <dbReference type="EMBL" id="MFC0201468.1"/>
    </source>
</evidence>
<protein>
    <submittedName>
        <fullName evidence="1">Uncharacterized protein</fullName>
    </submittedName>
</protein>
<name>A0ABV6CL40_9RHOB</name>
<accession>A0ABV6CL40</accession>
<dbReference type="EMBL" id="JBHLWQ010000135">
    <property type="protein sequence ID" value="MFC0201468.1"/>
    <property type="molecule type" value="Genomic_DNA"/>
</dbReference>
<proteinExistence type="predicted"/>
<evidence type="ECO:0000313" key="2">
    <source>
        <dbReference type="Proteomes" id="UP001589795"/>
    </source>
</evidence>
<gene>
    <name evidence="1" type="ORF">ACFFIZ_14420</name>
</gene>
<comment type="caution">
    <text evidence="1">The sequence shown here is derived from an EMBL/GenBank/DDBJ whole genome shotgun (WGS) entry which is preliminary data.</text>
</comment>
<dbReference type="Proteomes" id="UP001589795">
    <property type="component" value="Unassembled WGS sequence"/>
</dbReference>
<sequence>MSNDLIPRTLTVLAVSEAQDELLCRAVLRAVENGASEDEWRATMRATRKLLSSQFFEMVDHFEADISKDPDVERMLQRVVQIEAEHG</sequence>